<accession>A0ACD3AVV9</accession>
<dbReference type="EMBL" id="ML208325">
    <property type="protein sequence ID" value="TFK69722.1"/>
    <property type="molecule type" value="Genomic_DNA"/>
</dbReference>
<evidence type="ECO:0000313" key="1">
    <source>
        <dbReference type="EMBL" id="TFK69722.1"/>
    </source>
</evidence>
<organism evidence="1 2">
    <name type="scientific">Pluteus cervinus</name>
    <dbReference type="NCBI Taxonomy" id="181527"/>
    <lineage>
        <taxon>Eukaryota</taxon>
        <taxon>Fungi</taxon>
        <taxon>Dikarya</taxon>
        <taxon>Basidiomycota</taxon>
        <taxon>Agaricomycotina</taxon>
        <taxon>Agaricomycetes</taxon>
        <taxon>Agaricomycetidae</taxon>
        <taxon>Agaricales</taxon>
        <taxon>Pluteineae</taxon>
        <taxon>Pluteaceae</taxon>
        <taxon>Pluteus</taxon>
    </lineage>
</organism>
<dbReference type="Proteomes" id="UP000308600">
    <property type="component" value="Unassembled WGS sequence"/>
</dbReference>
<keyword evidence="2" id="KW-1185">Reference proteome</keyword>
<sequence>MSTTGQTHGPFNTHDSATARQKINDEIAQLEARIRTLKTTLNTLVPISHLHHEIIQQIFVLSSLPSRGDRIPQIGKACLLLTWVCSSWRELAHETSELWSHIDFINPIWVEAALSRTQSRQLHFQFTFPLEYEGEFDDLALQCLGNLSRITTLSIRDWSDGPSNFPRMSPLWGVPALHLVELSLGGISLPSNLFVGTFPTLRNLSLRNCEFHWDALPVRVGLQKLSLSYPKSQISAEDLIPKLQIIAPELEELSLNLTILPNIIPQPLNSSLQTRFHLKKLRKFFIYEMEASSITFILNHLSLPAHVPRISVKVQSNDVGTSDVHDQFDMARAIVSSRGLAAWPVMTVDVDPEADVLIIVLKEGLIDMDGTATTLNPTSTIHLTFKIFHRSVSEIMPIFSILPLAPIRSLTFPGGHYYNYGLSLMDHFNSSERQGAVRTMNVATFFLNTFTHTINDQNTRLRDNFEIDRVNEEQKTQCRDILGFHHLESLTYEGDGLNDNAQFTWVYYTILSEWLMWRRNVGLKLKRLVFTEMNIPTKEVLRVLFRSDEGVVDILEFGDVNEVTDLDDFAFPFPFDL</sequence>
<name>A0ACD3AVV9_9AGAR</name>
<proteinExistence type="predicted"/>
<protein>
    <submittedName>
        <fullName evidence="1">Uncharacterized protein</fullName>
    </submittedName>
</protein>
<reference evidence="1 2" key="1">
    <citation type="journal article" date="2019" name="Nat. Ecol. Evol.">
        <title>Megaphylogeny resolves global patterns of mushroom evolution.</title>
        <authorList>
            <person name="Varga T."/>
            <person name="Krizsan K."/>
            <person name="Foldi C."/>
            <person name="Dima B."/>
            <person name="Sanchez-Garcia M."/>
            <person name="Sanchez-Ramirez S."/>
            <person name="Szollosi G.J."/>
            <person name="Szarkandi J.G."/>
            <person name="Papp V."/>
            <person name="Albert L."/>
            <person name="Andreopoulos W."/>
            <person name="Angelini C."/>
            <person name="Antonin V."/>
            <person name="Barry K.W."/>
            <person name="Bougher N.L."/>
            <person name="Buchanan P."/>
            <person name="Buyck B."/>
            <person name="Bense V."/>
            <person name="Catcheside P."/>
            <person name="Chovatia M."/>
            <person name="Cooper J."/>
            <person name="Damon W."/>
            <person name="Desjardin D."/>
            <person name="Finy P."/>
            <person name="Geml J."/>
            <person name="Haridas S."/>
            <person name="Hughes K."/>
            <person name="Justo A."/>
            <person name="Karasinski D."/>
            <person name="Kautmanova I."/>
            <person name="Kiss B."/>
            <person name="Kocsube S."/>
            <person name="Kotiranta H."/>
            <person name="LaButti K.M."/>
            <person name="Lechner B.E."/>
            <person name="Liimatainen K."/>
            <person name="Lipzen A."/>
            <person name="Lukacs Z."/>
            <person name="Mihaltcheva S."/>
            <person name="Morgado L.N."/>
            <person name="Niskanen T."/>
            <person name="Noordeloos M.E."/>
            <person name="Ohm R.A."/>
            <person name="Ortiz-Santana B."/>
            <person name="Ovrebo C."/>
            <person name="Racz N."/>
            <person name="Riley R."/>
            <person name="Savchenko A."/>
            <person name="Shiryaev A."/>
            <person name="Soop K."/>
            <person name="Spirin V."/>
            <person name="Szebenyi C."/>
            <person name="Tomsovsky M."/>
            <person name="Tulloss R.E."/>
            <person name="Uehling J."/>
            <person name="Grigoriev I.V."/>
            <person name="Vagvolgyi C."/>
            <person name="Papp T."/>
            <person name="Martin F.M."/>
            <person name="Miettinen O."/>
            <person name="Hibbett D.S."/>
            <person name="Nagy L.G."/>
        </authorList>
    </citation>
    <scope>NUCLEOTIDE SEQUENCE [LARGE SCALE GENOMIC DNA]</scope>
    <source>
        <strain evidence="1 2">NL-1719</strain>
    </source>
</reference>
<evidence type="ECO:0000313" key="2">
    <source>
        <dbReference type="Proteomes" id="UP000308600"/>
    </source>
</evidence>
<gene>
    <name evidence="1" type="ORF">BDN72DRAFT_589682</name>
</gene>